<comment type="similarity">
    <text evidence="2">Belongs to the transposase mutator family.</text>
</comment>
<dbReference type="Pfam" id="PF00872">
    <property type="entry name" value="Transposase_mut"/>
    <property type="match status" value="1"/>
</dbReference>
<dbReference type="GO" id="GO:0003677">
    <property type="term" value="F:DNA binding"/>
    <property type="evidence" value="ECO:0007669"/>
    <property type="project" value="UniProtKB-KW"/>
</dbReference>
<evidence type="ECO:0000256" key="5">
    <source>
        <dbReference type="ARBA" id="ARBA00023172"/>
    </source>
</evidence>
<sequence length="67" mass="7367">MNKKINRRTDVVGIFPNPAALLRLAGSVLVEAHDEWQVEDKRYLSETTLALLTPTDESVAVLAAFTA</sequence>
<evidence type="ECO:0000256" key="2">
    <source>
        <dbReference type="ARBA" id="ARBA00010961"/>
    </source>
</evidence>
<evidence type="ECO:0000313" key="7">
    <source>
        <dbReference type="Proteomes" id="UP000257451"/>
    </source>
</evidence>
<evidence type="ECO:0000256" key="4">
    <source>
        <dbReference type="ARBA" id="ARBA00023125"/>
    </source>
</evidence>
<comment type="caution">
    <text evidence="6">The sequence shown here is derived from an EMBL/GenBank/DDBJ whole genome shotgun (WGS) entry which is preliminary data.</text>
</comment>
<evidence type="ECO:0000313" key="6">
    <source>
        <dbReference type="EMBL" id="RFZ42521.1"/>
    </source>
</evidence>
<keyword evidence="4" id="KW-0238">DNA-binding</keyword>
<organism evidence="6 7">
    <name type="scientific">Mycobacterium marinum</name>
    <dbReference type="NCBI Taxonomy" id="1781"/>
    <lineage>
        <taxon>Bacteria</taxon>
        <taxon>Bacillati</taxon>
        <taxon>Actinomycetota</taxon>
        <taxon>Actinomycetes</taxon>
        <taxon>Mycobacteriales</taxon>
        <taxon>Mycobacteriaceae</taxon>
        <taxon>Mycobacterium</taxon>
        <taxon>Mycobacterium ulcerans group</taxon>
    </lineage>
</organism>
<keyword evidence="5" id="KW-0233">DNA recombination</keyword>
<proteinExistence type="inferred from homology"/>
<comment type="function">
    <text evidence="1">Required for the transposition of the insertion element.</text>
</comment>
<gene>
    <name evidence="6" type="ORF">DAVIS_02099</name>
</gene>
<dbReference type="GO" id="GO:0004803">
    <property type="term" value="F:transposase activity"/>
    <property type="evidence" value="ECO:0007669"/>
    <property type="project" value="InterPro"/>
</dbReference>
<dbReference type="GO" id="GO:0006313">
    <property type="term" value="P:DNA transposition"/>
    <property type="evidence" value="ECO:0007669"/>
    <property type="project" value="InterPro"/>
</dbReference>
<evidence type="ECO:0000256" key="1">
    <source>
        <dbReference type="ARBA" id="ARBA00002190"/>
    </source>
</evidence>
<evidence type="ECO:0000256" key="3">
    <source>
        <dbReference type="ARBA" id="ARBA00022578"/>
    </source>
</evidence>
<keyword evidence="3" id="KW-0815">Transposition</keyword>
<dbReference type="EMBL" id="PEDF01000068">
    <property type="protein sequence ID" value="RFZ42521.1"/>
    <property type="molecule type" value="Genomic_DNA"/>
</dbReference>
<reference evidence="6 7" key="1">
    <citation type="journal article" date="2018" name="Sci. Rep.">
        <title>Extensive genomic diversity among Mycobacterium marinum strains revealed by whole genome sequencing.</title>
        <authorList>
            <person name="Das S."/>
            <person name="Pettersson B.M."/>
            <person name="Behra P.R."/>
            <person name="Mallick A."/>
            <person name="Cheramie M."/>
            <person name="Ramesh M."/>
            <person name="Shirreff L."/>
            <person name="DuCote T."/>
            <person name="Dasgupta S."/>
            <person name="Ennis D.G."/>
            <person name="Kirsebom L.A."/>
        </authorList>
    </citation>
    <scope>NUCLEOTIDE SEQUENCE [LARGE SCALE GENOMIC DNA]</scope>
    <source>
        <strain evidence="6 7">Davis1</strain>
    </source>
</reference>
<dbReference type="AlphaFoldDB" id="A0A3E2MXG0"/>
<dbReference type="InterPro" id="IPR001207">
    <property type="entry name" value="Transposase_mutator"/>
</dbReference>
<protein>
    <submittedName>
        <fullName evidence="6">Transposase, Mutator family</fullName>
    </submittedName>
</protein>
<dbReference type="Proteomes" id="UP000257451">
    <property type="component" value="Unassembled WGS sequence"/>
</dbReference>
<name>A0A3E2MXG0_MYCMR</name>
<accession>A0A3E2MXG0</accession>